<comment type="caution">
    <text evidence="2">The sequence shown here is derived from an EMBL/GenBank/DDBJ whole genome shotgun (WGS) entry which is preliminary data.</text>
</comment>
<proteinExistence type="predicted"/>
<reference evidence="2 3" key="1">
    <citation type="journal article" date="2020" name="IScience">
        <title>Genome Sequencing of the Endangered Kingdonia uniflora (Circaeasteraceae, Ranunculales) Reveals Potential Mechanisms of Evolutionary Specialization.</title>
        <authorList>
            <person name="Sun Y."/>
            <person name="Deng T."/>
            <person name="Zhang A."/>
            <person name="Moore M.J."/>
            <person name="Landis J.B."/>
            <person name="Lin N."/>
            <person name="Zhang H."/>
            <person name="Zhang X."/>
            <person name="Huang J."/>
            <person name="Zhang X."/>
            <person name="Sun H."/>
            <person name="Wang H."/>
        </authorList>
    </citation>
    <scope>NUCLEOTIDE SEQUENCE [LARGE SCALE GENOMIC DNA]</scope>
    <source>
        <strain evidence="2">TB1705</strain>
        <tissue evidence="2">Leaf</tissue>
    </source>
</reference>
<dbReference type="PROSITE" id="PS50013">
    <property type="entry name" value="CHROMO_2"/>
    <property type="match status" value="1"/>
</dbReference>
<gene>
    <name evidence="2" type="ORF">GIB67_024805</name>
</gene>
<dbReference type="EMBL" id="JACGCM010000440">
    <property type="protein sequence ID" value="KAF6172183.1"/>
    <property type="molecule type" value="Genomic_DNA"/>
</dbReference>
<dbReference type="InterPro" id="IPR023780">
    <property type="entry name" value="Chromo_domain"/>
</dbReference>
<sequence>MGSRIHPVFHVSLLKKQIGDNVSIQKDLPVLSTNNEKVIPTSQAVLERRIRKKKHKVLIHWQGSSPADATWEDMAFMKEQFPNITLEDKGEI</sequence>
<dbReference type="Pfam" id="PF00385">
    <property type="entry name" value="Chromo"/>
    <property type="match status" value="1"/>
</dbReference>
<keyword evidence="3" id="KW-1185">Reference proteome</keyword>
<accession>A0A7J7NYM9</accession>
<evidence type="ECO:0000313" key="3">
    <source>
        <dbReference type="Proteomes" id="UP000541444"/>
    </source>
</evidence>
<dbReference type="AlphaFoldDB" id="A0A7J7NYM9"/>
<dbReference type="InterPro" id="IPR000953">
    <property type="entry name" value="Chromo/chromo_shadow_dom"/>
</dbReference>
<name>A0A7J7NYM9_9MAGN</name>
<dbReference type="Gene3D" id="2.40.50.40">
    <property type="match status" value="1"/>
</dbReference>
<dbReference type="Proteomes" id="UP000541444">
    <property type="component" value="Unassembled WGS sequence"/>
</dbReference>
<dbReference type="OrthoDB" id="5554229at2759"/>
<evidence type="ECO:0000259" key="1">
    <source>
        <dbReference type="PROSITE" id="PS50013"/>
    </source>
</evidence>
<protein>
    <recommendedName>
        <fullName evidence="1">Chromo domain-containing protein</fullName>
    </recommendedName>
</protein>
<dbReference type="SUPFAM" id="SSF54160">
    <property type="entry name" value="Chromo domain-like"/>
    <property type="match status" value="1"/>
</dbReference>
<organism evidence="2 3">
    <name type="scientific">Kingdonia uniflora</name>
    <dbReference type="NCBI Taxonomy" id="39325"/>
    <lineage>
        <taxon>Eukaryota</taxon>
        <taxon>Viridiplantae</taxon>
        <taxon>Streptophyta</taxon>
        <taxon>Embryophyta</taxon>
        <taxon>Tracheophyta</taxon>
        <taxon>Spermatophyta</taxon>
        <taxon>Magnoliopsida</taxon>
        <taxon>Ranunculales</taxon>
        <taxon>Circaeasteraceae</taxon>
        <taxon>Kingdonia</taxon>
    </lineage>
</organism>
<dbReference type="InterPro" id="IPR016197">
    <property type="entry name" value="Chromo-like_dom_sf"/>
</dbReference>
<evidence type="ECO:0000313" key="2">
    <source>
        <dbReference type="EMBL" id="KAF6172183.1"/>
    </source>
</evidence>
<feature type="domain" description="Chromo" evidence="1">
    <location>
        <begin position="33"/>
        <end position="92"/>
    </location>
</feature>